<evidence type="ECO:0000256" key="1">
    <source>
        <dbReference type="SAM" id="MobiDB-lite"/>
    </source>
</evidence>
<feature type="region of interest" description="Disordered" evidence="1">
    <location>
        <begin position="1"/>
        <end position="40"/>
    </location>
</feature>
<gene>
    <name evidence="3" type="ORF">N8I77_008483</name>
</gene>
<keyword evidence="4" id="KW-1185">Reference proteome</keyword>
<dbReference type="InterPro" id="IPR051017">
    <property type="entry name" value="Aldolase-II_Adducin_sf"/>
</dbReference>
<evidence type="ECO:0000313" key="3">
    <source>
        <dbReference type="EMBL" id="KAK2605659.1"/>
    </source>
</evidence>
<reference evidence="3" key="1">
    <citation type="submission" date="2023-06" db="EMBL/GenBank/DDBJ databases">
        <authorList>
            <person name="Noh H."/>
        </authorList>
    </citation>
    <scope>NUCLEOTIDE SEQUENCE</scope>
    <source>
        <strain evidence="3">DUCC20226</strain>
    </source>
</reference>
<dbReference type="Proteomes" id="UP001265746">
    <property type="component" value="Unassembled WGS sequence"/>
</dbReference>
<evidence type="ECO:0000313" key="4">
    <source>
        <dbReference type="Proteomes" id="UP001265746"/>
    </source>
</evidence>
<name>A0AAD9SF25_PHOAM</name>
<dbReference type="Pfam" id="PF00596">
    <property type="entry name" value="Aldolase_II"/>
    <property type="match status" value="1"/>
</dbReference>
<dbReference type="EMBL" id="JAUJFL010000004">
    <property type="protein sequence ID" value="KAK2605659.1"/>
    <property type="molecule type" value="Genomic_DNA"/>
</dbReference>
<dbReference type="GO" id="GO:0005856">
    <property type="term" value="C:cytoskeleton"/>
    <property type="evidence" value="ECO:0007669"/>
    <property type="project" value="TreeGrafter"/>
</dbReference>
<accession>A0AAD9SF25</accession>
<comment type="caution">
    <text evidence="3">The sequence shown here is derived from an EMBL/GenBank/DDBJ whole genome shotgun (WGS) entry which is preliminary data.</text>
</comment>
<dbReference type="NCBIfam" id="NF004855">
    <property type="entry name" value="PRK06208.1"/>
    <property type="match status" value="1"/>
</dbReference>
<sequence>MDKLTSSLQALSTGDANGEGAEPAKELDSALDPSTTPQPSLEKLPVELQVLVMSKAPTLQSLSALVHASPQLHRIYIEDRVPILRSVLAQILNGMLVDALRVAWDLNEERNSKYQHVSLASVNEDLLLVSDSGTEHEHMNLRSMNAVLEYGPQFLSDILKTKGHEQLVEMMRVAIVSGIGDAWIENAVQELVQMERREKWYSQRDSAQDFRQEMPFDGDRLNSPTLAWVMYWRGEYSNLTGIYVHEALRRWGFVMWDAARLNSRAEARIDYWWWARWGKFDPREDDYDSSVTVECWTDDDALVNSVTTTRVSRGEKLRPLETISHGGLTLKGPPRHVSFESDRNHRLNHLAAVFRHWSREGYVFGFSGHISYRDPEFTDAFWTNPLGLHFGLLKASDMVLVNLDGEIIGGNRSRPANTAGFLIHAAVHKARADVHAACHCHSPAGKAWSAVGRRLDMLTQDACKFFGDGHGVYDSYGGVVLAAEEGANIARALGPHGKGCILKNHGLLTVGQTVDEAAWLFDAMEHSCRDQLAVEAAVAGNSSITKALIDEEQARNTFDLEGDPDYCYAEFQVYYDYEHQLSNGDFTTGKC</sequence>
<dbReference type="AlphaFoldDB" id="A0AAD9SF25"/>
<dbReference type="SUPFAM" id="SSF53639">
    <property type="entry name" value="AraD/HMP-PK domain-like"/>
    <property type="match status" value="1"/>
</dbReference>
<organism evidence="3 4">
    <name type="scientific">Phomopsis amygdali</name>
    <name type="common">Fusicoccum amygdali</name>
    <dbReference type="NCBI Taxonomy" id="1214568"/>
    <lineage>
        <taxon>Eukaryota</taxon>
        <taxon>Fungi</taxon>
        <taxon>Dikarya</taxon>
        <taxon>Ascomycota</taxon>
        <taxon>Pezizomycotina</taxon>
        <taxon>Sordariomycetes</taxon>
        <taxon>Sordariomycetidae</taxon>
        <taxon>Diaporthales</taxon>
        <taxon>Diaporthaceae</taxon>
        <taxon>Diaporthe</taxon>
    </lineage>
</organism>
<dbReference type="GO" id="GO:0051015">
    <property type="term" value="F:actin filament binding"/>
    <property type="evidence" value="ECO:0007669"/>
    <property type="project" value="TreeGrafter"/>
</dbReference>
<dbReference type="InterPro" id="IPR036409">
    <property type="entry name" value="Aldolase_II/adducin_N_sf"/>
</dbReference>
<dbReference type="SMART" id="SM01007">
    <property type="entry name" value="Aldolase_II"/>
    <property type="match status" value="1"/>
</dbReference>
<dbReference type="PANTHER" id="PTHR10672:SF25">
    <property type="entry name" value="MEIOTICALLY UP-REGULATED GENE 14 PROTEIN"/>
    <property type="match status" value="1"/>
</dbReference>
<dbReference type="InterPro" id="IPR001303">
    <property type="entry name" value="Aldolase_II/adducin_N"/>
</dbReference>
<protein>
    <recommendedName>
        <fullName evidence="2">Class II aldolase/adducin N-terminal domain-containing protein</fullName>
    </recommendedName>
</protein>
<feature type="compositionally biased region" description="Polar residues" evidence="1">
    <location>
        <begin position="1"/>
        <end position="15"/>
    </location>
</feature>
<dbReference type="PANTHER" id="PTHR10672">
    <property type="entry name" value="ADDUCIN"/>
    <property type="match status" value="1"/>
</dbReference>
<evidence type="ECO:0000259" key="2">
    <source>
        <dbReference type="SMART" id="SM01007"/>
    </source>
</evidence>
<feature type="domain" description="Class II aldolase/adducin N-terminal" evidence="2">
    <location>
        <begin position="348"/>
        <end position="532"/>
    </location>
</feature>
<dbReference type="FunFam" id="3.40.225.10:FF:000009">
    <property type="entry name" value="Class II aldolase/adducin N-terminal"/>
    <property type="match status" value="1"/>
</dbReference>
<proteinExistence type="predicted"/>
<dbReference type="Gene3D" id="3.40.225.10">
    <property type="entry name" value="Class II aldolase/adducin N-terminal domain"/>
    <property type="match status" value="1"/>
</dbReference>